<accession>A0A7S9HCC7</accession>
<feature type="transmembrane region" description="Helical" evidence="1">
    <location>
        <begin position="197"/>
        <end position="216"/>
    </location>
</feature>
<dbReference type="AlphaFoldDB" id="A0A7S9HCC7"/>
<evidence type="ECO:0000256" key="1">
    <source>
        <dbReference type="SAM" id="Phobius"/>
    </source>
</evidence>
<feature type="transmembrane region" description="Helical" evidence="1">
    <location>
        <begin position="35"/>
        <end position="56"/>
    </location>
</feature>
<proteinExistence type="predicted"/>
<organism evidence="2 3">
    <name type="scientific">Salinimonas marina</name>
    <dbReference type="NCBI Taxonomy" id="2785918"/>
    <lineage>
        <taxon>Bacteria</taxon>
        <taxon>Pseudomonadati</taxon>
        <taxon>Pseudomonadota</taxon>
        <taxon>Gammaproteobacteria</taxon>
        <taxon>Alteromonadales</taxon>
        <taxon>Alteromonadaceae</taxon>
        <taxon>Alteromonas/Salinimonas group</taxon>
        <taxon>Salinimonas</taxon>
    </lineage>
</organism>
<evidence type="ECO:0000313" key="3">
    <source>
        <dbReference type="Proteomes" id="UP000595095"/>
    </source>
</evidence>
<protein>
    <recommendedName>
        <fullName evidence="4">Oligosaccharide repeat unit polymerase</fullName>
    </recommendedName>
</protein>
<dbReference type="EMBL" id="CP064795">
    <property type="protein sequence ID" value="QPG05136.1"/>
    <property type="molecule type" value="Genomic_DNA"/>
</dbReference>
<feature type="transmembrane region" description="Helical" evidence="1">
    <location>
        <begin position="104"/>
        <end position="121"/>
    </location>
</feature>
<feature type="transmembrane region" description="Helical" evidence="1">
    <location>
        <begin position="62"/>
        <end position="83"/>
    </location>
</feature>
<dbReference type="RefSeq" id="WP_195810227.1">
    <property type="nucleotide sequence ID" value="NZ_CP064795.1"/>
</dbReference>
<sequence length="401" mass="45774">MISSSLLIILISLFLSLKLSPIYRVFPFITSLSGVYYAVLGPLYWLNVHNGYFAGINWSSEIPFNSLIFASFIALLNTSYVLICVSKSHKDVVCFDNIYPVKKLNFKFYALGVLCCAYVYVNKDLRSSFFLISYQVSDLLLVALFYLLILDHKKLFLISLVLFVFYCAFVGFRYKLIILFLPLLVHQFLTMKGGGRYFYLGLYSSVLLAFFSIITLTRVKFSGLDIAQLGNSGFEDVLYGFLSDSNIIFGIISINTFVVANSYFVYAQPLFDVVIDFIPRFIYPDKDVGKQIYLVLEGLRSHQGRNSATTYPFFGEYLMMGGYYFAIPMTIFLGFIVSFFTRFFTCVDNVAIRNVGVGLVAVLFGYYYISRGYTPQFMKSIIFVLVPFIYLTVLGCKRKDV</sequence>
<evidence type="ECO:0008006" key="4">
    <source>
        <dbReference type="Google" id="ProtNLM"/>
    </source>
</evidence>
<feature type="transmembrane region" description="Helical" evidence="1">
    <location>
        <begin position="6"/>
        <end position="23"/>
    </location>
</feature>
<keyword evidence="1" id="KW-1133">Transmembrane helix</keyword>
<dbReference type="KEGG" id="smaa:IT774_13525"/>
<feature type="transmembrane region" description="Helical" evidence="1">
    <location>
        <begin position="323"/>
        <end position="344"/>
    </location>
</feature>
<keyword evidence="1" id="KW-0812">Transmembrane</keyword>
<gene>
    <name evidence="2" type="ORF">IT774_13525</name>
</gene>
<name>A0A7S9HCC7_9ALTE</name>
<keyword evidence="1" id="KW-0472">Membrane</keyword>
<evidence type="ECO:0000313" key="2">
    <source>
        <dbReference type="EMBL" id="QPG05136.1"/>
    </source>
</evidence>
<feature type="transmembrane region" description="Helical" evidence="1">
    <location>
        <begin position="237"/>
        <end position="260"/>
    </location>
</feature>
<dbReference type="Proteomes" id="UP000595095">
    <property type="component" value="Chromosome"/>
</dbReference>
<feature type="transmembrane region" description="Helical" evidence="1">
    <location>
        <begin position="351"/>
        <end position="370"/>
    </location>
</feature>
<feature type="transmembrane region" description="Helical" evidence="1">
    <location>
        <begin position="155"/>
        <end position="185"/>
    </location>
</feature>
<reference evidence="2 3" key="1">
    <citation type="submission" date="2020-11" db="EMBL/GenBank/DDBJ databases">
        <title>Complete genome sequence for Salinimonas sp. strain G2-b.</title>
        <authorList>
            <person name="Park S.-J."/>
        </authorList>
    </citation>
    <scope>NUCLEOTIDE SEQUENCE [LARGE SCALE GENOMIC DNA]</scope>
    <source>
        <strain evidence="2 3">G2-b</strain>
    </source>
</reference>
<feature type="transmembrane region" description="Helical" evidence="1">
    <location>
        <begin position="127"/>
        <end position="148"/>
    </location>
</feature>
<feature type="transmembrane region" description="Helical" evidence="1">
    <location>
        <begin position="376"/>
        <end position="396"/>
    </location>
</feature>
<keyword evidence="3" id="KW-1185">Reference proteome</keyword>